<dbReference type="EMBL" id="KQ257458">
    <property type="protein sequence ID" value="KNC99188.1"/>
    <property type="molecule type" value="Genomic_DNA"/>
</dbReference>
<dbReference type="InParanoid" id="A0A0L0HEL4"/>
<feature type="domain" description="GH16" evidence="5">
    <location>
        <begin position="23"/>
        <end position="280"/>
    </location>
</feature>
<keyword evidence="3" id="KW-0326">Glycosidase</keyword>
<gene>
    <name evidence="6" type="ORF">SPPG_05444</name>
</gene>
<dbReference type="Proteomes" id="UP000053201">
    <property type="component" value="Unassembled WGS sequence"/>
</dbReference>
<dbReference type="OrthoDB" id="192832at2759"/>
<dbReference type="CDD" id="cd02181">
    <property type="entry name" value="GH16_fungal_Lam16A_glucanase"/>
    <property type="match status" value="1"/>
</dbReference>
<dbReference type="GO" id="GO:0004553">
    <property type="term" value="F:hydrolase activity, hydrolyzing O-glycosyl compounds"/>
    <property type="evidence" value="ECO:0007669"/>
    <property type="project" value="InterPro"/>
</dbReference>
<dbReference type="SUPFAM" id="SSF49899">
    <property type="entry name" value="Concanavalin A-like lectins/glucanases"/>
    <property type="match status" value="1"/>
</dbReference>
<name>A0A0L0HEL4_SPIPD</name>
<dbReference type="VEuPathDB" id="FungiDB:SPPG_05444"/>
<evidence type="ECO:0000313" key="7">
    <source>
        <dbReference type="Proteomes" id="UP000053201"/>
    </source>
</evidence>
<dbReference type="InterPro" id="IPR050546">
    <property type="entry name" value="Glycosyl_Hydrlase_16"/>
</dbReference>
<dbReference type="GeneID" id="27688816"/>
<dbReference type="FunFam" id="2.60.120.200:FF:000114">
    <property type="entry name" value="Probable endo-1,3(4)-beta-glucanase NFIA_089530"/>
    <property type="match status" value="1"/>
</dbReference>
<keyword evidence="2" id="KW-0378">Hydrolase</keyword>
<dbReference type="PANTHER" id="PTHR10963">
    <property type="entry name" value="GLYCOSYL HYDROLASE-RELATED"/>
    <property type="match status" value="1"/>
</dbReference>
<dbReference type="OMA" id="DEPSHAY"/>
<evidence type="ECO:0000259" key="5">
    <source>
        <dbReference type="PROSITE" id="PS51762"/>
    </source>
</evidence>
<proteinExistence type="inferred from homology"/>
<evidence type="ECO:0000256" key="3">
    <source>
        <dbReference type="ARBA" id="ARBA00023295"/>
    </source>
</evidence>
<sequence length="310" mass="33659">MQLTSALIVLSTLASAHGFRLVDNWSGPSFFDQFSFFTGNDPTHGYVDYVDRGTAQAQGLIGTSGQTVFLRPDSTNRAVGRGRKSVRLTSNKSYNQGSLIIADIGHMPVGCGTWPAFWTVGPNWPSSGEIDILEGVNNQNKNQVTLHTTAGCTMAGVGRDQWAIADALNCDVNAPNQFPNQGCSNVDQNTNSYGQGFNNIGGGVYATLWDASGIKVFFWWHDIVPQDVRNGNPNPAAWGKPTAVFPFGSNCPASHFQNQQIVINLTFCGDWAGSVFSQTCPGDCIAFVRDNPQAFRDAYWAINSVKVYQQ</sequence>
<comment type="similarity">
    <text evidence="1">Belongs to the glycosyl hydrolase 16 family.</text>
</comment>
<dbReference type="AlphaFoldDB" id="A0A0L0HEL4"/>
<evidence type="ECO:0000256" key="1">
    <source>
        <dbReference type="ARBA" id="ARBA00006865"/>
    </source>
</evidence>
<reference evidence="6 7" key="1">
    <citation type="submission" date="2009-08" db="EMBL/GenBank/DDBJ databases">
        <title>The Genome Sequence of Spizellomyces punctatus strain DAOM BR117.</title>
        <authorList>
            <consortium name="The Broad Institute Genome Sequencing Platform"/>
            <person name="Russ C."/>
            <person name="Cuomo C."/>
            <person name="Shea T."/>
            <person name="Young S.K."/>
            <person name="Zeng Q."/>
            <person name="Koehrsen M."/>
            <person name="Haas B."/>
            <person name="Borodovsky M."/>
            <person name="Guigo R."/>
            <person name="Alvarado L."/>
            <person name="Berlin A."/>
            <person name="Bochicchio J."/>
            <person name="Borenstein D."/>
            <person name="Chapman S."/>
            <person name="Chen Z."/>
            <person name="Engels R."/>
            <person name="Freedman E."/>
            <person name="Gellesch M."/>
            <person name="Goldberg J."/>
            <person name="Griggs A."/>
            <person name="Gujja S."/>
            <person name="Heiman D."/>
            <person name="Hepburn T."/>
            <person name="Howarth C."/>
            <person name="Jen D."/>
            <person name="Larson L."/>
            <person name="Lewis B."/>
            <person name="Mehta T."/>
            <person name="Park D."/>
            <person name="Pearson M."/>
            <person name="Roberts A."/>
            <person name="Saif S."/>
            <person name="Shenoy N."/>
            <person name="Sisk P."/>
            <person name="Stolte C."/>
            <person name="Sykes S."/>
            <person name="Thomson T."/>
            <person name="Walk T."/>
            <person name="White J."/>
            <person name="Yandava C."/>
            <person name="Burger G."/>
            <person name="Gray M.W."/>
            <person name="Holland P.W.H."/>
            <person name="King N."/>
            <person name="Lang F.B.F."/>
            <person name="Roger A.J."/>
            <person name="Ruiz-Trillo I."/>
            <person name="Lander E."/>
            <person name="Nusbaum C."/>
        </authorList>
    </citation>
    <scope>NUCLEOTIDE SEQUENCE [LARGE SCALE GENOMIC DNA]</scope>
    <source>
        <strain evidence="6 7">DAOM BR117</strain>
    </source>
</reference>
<accession>A0A0L0HEL4</accession>
<dbReference type="InterPro" id="IPR013320">
    <property type="entry name" value="ConA-like_dom_sf"/>
</dbReference>
<dbReference type="PROSITE" id="PS51762">
    <property type="entry name" value="GH16_2"/>
    <property type="match status" value="1"/>
</dbReference>
<evidence type="ECO:0000313" key="6">
    <source>
        <dbReference type="EMBL" id="KNC99188.1"/>
    </source>
</evidence>
<feature type="chain" id="PRO_5005539918" description="GH16 domain-containing protein" evidence="4">
    <location>
        <begin position="19"/>
        <end position="310"/>
    </location>
</feature>
<dbReference type="Gene3D" id="2.60.120.200">
    <property type="match status" value="1"/>
</dbReference>
<evidence type="ECO:0000256" key="4">
    <source>
        <dbReference type="SAM" id="SignalP"/>
    </source>
</evidence>
<dbReference type="eggNOG" id="ENOG502QUM3">
    <property type="taxonomic scope" value="Eukaryota"/>
</dbReference>
<dbReference type="GO" id="GO:0009251">
    <property type="term" value="P:glucan catabolic process"/>
    <property type="evidence" value="ECO:0007669"/>
    <property type="project" value="TreeGrafter"/>
</dbReference>
<keyword evidence="7" id="KW-1185">Reference proteome</keyword>
<dbReference type="RefSeq" id="XP_016607228.1">
    <property type="nucleotide sequence ID" value="XM_016753657.1"/>
</dbReference>
<dbReference type="PANTHER" id="PTHR10963:SF24">
    <property type="entry name" value="GLYCOSIDASE C21B10.07-RELATED"/>
    <property type="match status" value="1"/>
</dbReference>
<dbReference type="Pfam" id="PF26113">
    <property type="entry name" value="GH16_XgeA"/>
    <property type="match status" value="1"/>
</dbReference>
<keyword evidence="4" id="KW-0732">Signal</keyword>
<evidence type="ECO:0000256" key="2">
    <source>
        <dbReference type="ARBA" id="ARBA00022801"/>
    </source>
</evidence>
<organism evidence="6 7">
    <name type="scientific">Spizellomyces punctatus (strain DAOM BR117)</name>
    <dbReference type="NCBI Taxonomy" id="645134"/>
    <lineage>
        <taxon>Eukaryota</taxon>
        <taxon>Fungi</taxon>
        <taxon>Fungi incertae sedis</taxon>
        <taxon>Chytridiomycota</taxon>
        <taxon>Chytridiomycota incertae sedis</taxon>
        <taxon>Chytridiomycetes</taxon>
        <taxon>Spizellomycetales</taxon>
        <taxon>Spizellomycetaceae</taxon>
        <taxon>Spizellomyces</taxon>
    </lineage>
</organism>
<dbReference type="STRING" id="645134.A0A0L0HEL4"/>
<feature type="signal peptide" evidence="4">
    <location>
        <begin position="1"/>
        <end position="18"/>
    </location>
</feature>
<dbReference type="InterPro" id="IPR000757">
    <property type="entry name" value="Beta-glucanase-like"/>
</dbReference>
<protein>
    <recommendedName>
        <fullName evidence="5">GH16 domain-containing protein</fullName>
    </recommendedName>
</protein>